<feature type="chain" id="PRO_5039159301" description="Glycosyl hydrolase family 31 C-terminal domain-containing protein" evidence="3">
    <location>
        <begin position="24"/>
        <end position="478"/>
    </location>
</feature>
<dbReference type="SUPFAM" id="SSF51011">
    <property type="entry name" value="Glycosyl hydrolase domain"/>
    <property type="match status" value="1"/>
</dbReference>
<accession>A0A9D2IKT1</accession>
<proteinExistence type="predicted"/>
<feature type="signal peptide" evidence="3">
    <location>
        <begin position="1"/>
        <end position="23"/>
    </location>
</feature>
<dbReference type="InterPro" id="IPR050985">
    <property type="entry name" value="Alpha-glycosidase_related"/>
</dbReference>
<evidence type="ECO:0000313" key="5">
    <source>
        <dbReference type="EMBL" id="HIZ14594.1"/>
    </source>
</evidence>
<dbReference type="Proteomes" id="UP000824014">
    <property type="component" value="Unassembled WGS sequence"/>
</dbReference>
<comment type="caution">
    <text evidence="5">The sequence shown here is derived from an EMBL/GenBank/DDBJ whole genome shotgun (WGS) entry which is preliminary data.</text>
</comment>
<evidence type="ECO:0000256" key="3">
    <source>
        <dbReference type="SAM" id="SignalP"/>
    </source>
</evidence>
<dbReference type="InterPro" id="IPR048395">
    <property type="entry name" value="Glyco_hydro_31_C"/>
</dbReference>
<dbReference type="Gene3D" id="3.20.20.80">
    <property type="entry name" value="Glycosidases"/>
    <property type="match status" value="1"/>
</dbReference>
<reference evidence="5" key="1">
    <citation type="journal article" date="2021" name="PeerJ">
        <title>Extensive microbial diversity within the chicken gut microbiome revealed by metagenomics and culture.</title>
        <authorList>
            <person name="Gilroy R."/>
            <person name="Ravi A."/>
            <person name="Getino M."/>
            <person name="Pursley I."/>
            <person name="Horton D.L."/>
            <person name="Alikhan N.F."/>
            <person name="Baker D."/>
            <person name="Gharbi K."/>
            <person name="Hall N."/>
            <person name="Watson M."/>
            <person name="Adriaenssens E.M."/>
            <person name="Foster-Nyarko E."/>
            <person name="Jarju S."/>
            <person name="Secka A."/>
            <person name="Antonio M."/>
            <person name="Oren A."/>
            <person name="Chaudhuri R.R."/>
            <person name="La Ragione R."/>
            <person name="Hildebrand F."/>
            <person name="Pallen M.J."/>
        </authorList>
    </citation>
    <scope>NUCLEOTIDE SEQUENCE</scope>
    <source>
        <strain evidence="5">ChiHjej11B10-19426</strain>
    </source>
</reference>
<keyword evidence="2" id="KW-0326">Glycosidase</keyword>
<gene>
    <name evidence="5" type="ORF">H9816_01580</name>
</gene>
<evidence type="ECO:0000313" key="6">
    <source>
        <dbReference type="Proteomes" id="UP000824014"/>
    </source>
</evidence>
<dbReference type="GO" id="GO:0016798">
    <property type="term" value="F:hydrolase activity, acting on glycosyl bonds"/>
    <property type="evidence" value="ECO:0007669"/>
    <property type="project" value="UniProtKB-KW"/>
</dbReference>
<keyword evidence="3" id="KW-0732">Signal</keyword>
<dbReference type="PANTHER" id="PTHR43053:SF4">
    <property type="entry name" value="MYOGENESIS-REGULATING GLYCOSIDASE"/>
    <property type="match status" value="1"/>
</dbReference>
<keyword evidence="1" id="KW-0378">Hydrolase</keyword>
<sequence length="478" mass="52863">MMKNHIRCLLLLIASAASLSAPAAQPAHTTRIEPQRNEHWWGCNADGHTPQPLAAPLDEEAGTLTDSTEFLLSSTGRYLWSAHPFTVAIDDDGTFIITSDYEAVQTAKGGRTLREAYLYCVHKHIRPAVADSKALPFPTPLYDAGTPPLSTEIPYRGTLLLPDGWQAMQNLPDSALLTVTPYVPAAGWHYASLRRSNALLEDADGHPIIFHLPEGYFACLNIGEEAVMNAFAEQLATTLPAGKGTLLWFDSGQILFRIGNPALRKAFARNWHTLAERFGAVIRRSAYGTPTQWRPFAVSPADLSDGTMRQTLTRILNLGLSGCIYPFMTFTDSNGGIRDEGALLRATQLAAFLPISVIPTDTTRFADDANRRALQRTLTLRKEMNDYVEGLLRESLTTREPIIRLMEYQYPGQGFADCTDQFMLGPDCLVAPLLDGEPQRLVRLPRGAWTAADGTKYRGPRVIRIDVSDGCMPVFFRR</sequence>
<name>A0A9D2IKT1_9BACT</name>
<dbReference type="EMBL" id="DXCC01000004">
    <property type="protein sequence ID" value="HIZ14594.1"/>
    <property type="molecule type" value="Genomic_DNA"/>
</dbReference>
<evidence type="ECO:0000259" key="4">
    <source>
        <dbReference type="Pfam" id="PF21365"/>
    </source>
</evidence>
<reference evidence="5" key="2">
    <citation type="submission" date="2021-04" db="EMBL/GenBank/DDBJ databases">
        <authorList>
            <person name="Gilroy R."/>
        </authorList>
    </citation>
    <scope>NUCLEOTIDE SEQUENCE</scope>
    <source>
        <strain evidence="5">ChiHjej11B10-19426</strain>
    </source>
</reference>
<evidence type="ECO:0000256" key="1">
    <source>
        <dbReference type="ARBA" id="ARBA00022801"/>
    </source>
</evidence>
<protein>
    <recommendedName>
        <fullName evidence="4">Glycosyl hydrolase family 31 C-terminal domain-containing protein</fullName>
    </recommendedName>
</protein>
<organism evidence="5 6">
    <name type="scientific">Candidatus Tidjanibacter faecipullorum</name>
    <dbReference type="NCBI Taxonomy" id="2838766"/>
    <lineage>
        <taxon>Bacteria</taxon>
        <taxon>Pseudomonadati</taxon>
        <taxon>Bacteroidota</taxon>
        <taxon>Bacteroidia</taxon>
        <taxon>Bacteroidales</taxon>
        <taxon>Rikenellaceae</taxon>
        <taxon>Tidjanibacter</taxon>
    </lineage>
</organism>
<evidence type="ECO:0000256" key="2">
    <source>
        <dbReference type="ARBA" id="ARBA00023295"/>
    </source>
</evidence>
<dbReference type="InterPro" id="IPR017853">
    <property type="entry name" value="GH"/>
</dbReference>
<dbReference type="Pfam" id="PF21365">
    <property type="entry name" value="Glyco_hydro_31_3rd"/>
    <property type="match status" value="1"/>
</dbReference>
<feature type="domain" description="Glycosyl hydrolase family 31 C-terminal" evidence="4">
    <location>
        <begin position="400"/>
        <end position="477"/>
    </location>
</feature>
<dbReference type="AlphaFoldDB" id="A0A9D2IKT1"/>
<dbReference type="SUPFAM" id="SSF51445">
    <property type="entry name" value="(Trans)glycosidases"/>
    <property type="match status" value="1"/>
</dbReference>
<dbReference type="PANTHER" id="PTHR43053">
    <property type="entry name" value="GLYCOSIDASE FAMILY 31"/>
    <property type="match status" value="1"/>
</dbReference>